<dbReference type="EMBL" id="AACI03000345">
    <property type="protein sequence ID" value="EJT44496.1"/>
    <property type="molecule type" value="Genomic_DNA"/>
</dbReference>
<dbReference type="AlphaFoldDB" id="J8QFU2"/>
<organism evidence="1 2">
    <name type="scientific">Saccharomyces kudriavzevii (strain ATCC MYA-4449 / AS 2.2408 / CBS 8840 / NBRC 1802 / NCYC 2889)</name>
    <name type="common">Yeast</name>
    <dbReference type="NCBI Taxonomy" id="226230"/>
    <lineage>
        <taxon>Eukaryota</taxon>
        <taxon>Fungi</taxon>
        <taxon>Dikarya</taxon>
        <taxon>Ascomycota</taxon>
        <taxon>Saccharomycotina</taxon>
        <taxon>Saccharomycetes</taxon>
        <taxon>Saccharomycetales</taxon>
        <taxon>Saccharomycetaceae</taxon>
        <taxon>Saccharomyces</taxon>
    </lineage>
</organism>
<name>J8QFU2_SACK1</name>
<accession>J8QFU2</accession>
<comment type="caution">
    <text evidence="1">The sequence shown here is derived from an EMBL/GenBank/DDBJ whole genome shotgun (WGS) entry which is preliminary data.</text>
</comment>
<proteinExistence type="predicted"/>
<reference evidence="1 2" key="1">
    <citation type="journal article" date="2003" name="Science">
        <title>Finding functional features in Saccharomyces genomes by phylogenetic footprinting.</title>
        <authorList>
            <person name="Cliften P.F."/>
            <person name="Sudarsanam P."/>
            <person name="Desikan A."/>
            <person name="Fulton L."/>
            <person name="Fulton B."/>
            <person name="Majors J."/>
            <person name="Waterston R."/>
            <person name="Cohen B.A."/>
            <person name="Johnston M."/>
        </authorList>
    </citation>
    <scope>NUCLEOTIDE SEQUENCE [LARGE SCALE GENOMIC DNA]</scope>
    <source>
        <strain evidence="2">ATCC MYA-4449 / AS 2.2408 / CBS 8840 / NBRC 1802 / NCYC 2889</strain>
    </source>
</reference>
<sequence>MRAFSRVLTTSHPILSNSIILRTVKHFGSSVPSYDFSRQTPKVDPDNTAAMLLQKNLIQRNNMLYGYGSGTIRCTLLDSTGRAKSPSVVIKREDLVSKHGLTAERST</sequence>
<reference evidence="2" key="2">
    <citation type="journal article" date="2011" name="G3 (Bethesda)">
        <title>The awesome power of yeast evolutionary genetics: New genome sequences and strain resources for the Saccharomyces sensu stricto genus.</title>
        <authorList>
            <person name="Scannell D.R."/>
            <person name="Zill O.A."/>
            <person name="Rokas A."/>
            <person name="Payen C."/>
            <person name="Dunham M.J."/>
            <person name="Eisen M.B."/>
            <person name="Rine J."/>
            <person name="Johnston M."/>
            <person name="Hittinger C.T."/>
        </authorList>
    </citation>
    <scope>GENOME REANNOTATION</scope>
    <source>
        <strain evidence="2">ATCC MYA-4449 / AS 2.2408 / CBS 8840 / NBRC 1802 / NCYC 2889</strain>
    </source>
</reference>
<keyword evidence="2" id="KW-1185">Reference proteome</keyword>
<gene>
    <name evidence="1" type="primary">YPL060W</name>
    <name evidence="1" type="ORF">SKUD_197403</name>
</gene>
<dbReference type="Proteomes" id="UP000002753">
    <property type="component" value="Unassembled WGS sequence"/>
</dbReference>
<evidence type="ECO:0000313" key="1">
    <source>
        <dbReference type="EMBL" id="EJT44496.1"/>
    </source>
</evidence>
<protein>
    <submittedName>
        <fullName evidence="1">MFM1-like protein</fullName>
    </submittedName>
</protein>
<dbReference type="HOGENOM" id="CLU_2211462_0_0_1"/>
<evidence type="ECO:0000313" key="2">
    <source>
        <dbReference type="Proteomes" id="UP000002753"/>
    </source>
</evidence>